<sequence>MNKPLSRVFGLETEYALAARYFDITDSPRAVNPDLFFNFFPRSHLHNRYSQNVFTENGARIYLDTGFHPEYATPECQGVTTLVLYDKVGERMMERAEILLNRCWQDRSFLAWLLSAPEVISSPHSGPNQFEWKNYPIKIYRNNVSMNTIPDTGEPISWGCHENYLASPIILERLMWLVPHLITRQIYGGAGWLMRGTDSVARFLLAQRPLVISALLGGSSTTHPRPIIHTRDEPHAAPGTWKRLHLILGDANISPWATWLKMGATGLIIGVLEDPDFASGVDFGVSPGEVSVLKAICNDPTCTNTFGFSGRKHTAISVQRFYLDLVRRYYREERSPLSEESARVLQLWQAVLDCIERGDVEALAPYLDNFAKLHLFESGMLGSGALPARVSKGFSFQDKVMPDKLFYYLKAIDLSYHRVLREKSVYAAFQRTDACRQLSRRLEGVLPWIAGPLFGDADIERAWFSPPPGRPRWRQRVMRLAEELQELESVTSILVDWSNVQVAKANLANETFKNLDPYSEMTDEVLEAVKRLKN</sequence>
<dbReference type="PANTHER" id="PTHR42307">
    <property type="entry name" value="PUP DEAMIDASE/DEPUPYLASE"/>
    <property type="match status" value="1"/>
</dbReference>
<comment type="caution">
    <text evidence="1">The sequence shown here is derived from an EMBL/GenBank/DDBJ whole genome shotgun (WGS) entry which is preliminary data.</text>
</comment>
<gene>
    <name evidence="1" type="ORF">A3C16_03065</name>
</gene>
<dbReference type="GO" id="GO:0019941">
    <property type="term" value="P:modification-dependent protein catabolic process"/>
    <property type="evidence" value="ECO:0007669"/>
    <property type="project" value="InterPro"/>
</dbReference>
<name>A0A1G2KXQ9_9BACT</name>
<proteinExistence type="predicted"/>
<organism evidence="1 2">
    <name type="scientific">Candidatus Sungbacteria bacterium RIFCSPHIGHO2_02_FULL_51_29</name>
    <dbReference type="NCBI Taxonomy" id="1802273"/>
    <lineage>
        <taxon>Bacteria</taxon>
        <taxon>Candidatus Sungiibacteriota</taxon>
    </lineage>
</organism>
<dbReference type="GO" id="GO:0005524">
    <property type="term" value="F:ATP binding"/>
    <property type="evidence" value="ECO:0007669"/>
    <property type="project" value="TreeGrafter"/>
</dbReference>
<dbReference type="GO" id="GO:0010498">
    <property type="term" value="P:proteasomal protein catabolic process"/>
    <property type="evidence" value="ECO:0007669"/>
    <property type="project" value="InterPro"/>
</dbReference>
<dbReference type="GO" id="GO:0070490">
    <property type="term" value="P:protein pupylation"/>
    <property type="evidence" value="ECO:0007669"/>
    <property type="project" value="TreeGrafter"/>
</dbReference>
<reference evidence="1 2" key="1">
    <citation type="journal article" date="2016" name="Nat. Commun.">
        <title>Thousands of microbial genomes shed light on interconnected biogeochemical processes in an aquifer system.</title>
        <authorList>
            <person name="Anantharaman K."/>
            <person name="Brown C.T."/>
            <person name="Hug L.A."/>
            <person name="Sharon I."/>
            <person name="Castelle C.J."/>
            <person name="Probst A.J."/>
            <person name="Thomas B.C."/>
            <person name="Singh A."/>
            <person name="Wilkins M.J."/>
            <person name="Karaoz U."/>
            <person name="Brodie E.L."/>
            <person name="Williams K.H."/>
            <person name="Hubbard S.S."/>
            <person name="Banfield J.F."/>
        </authorList>
    </citation>
    <scope>NUCLEOTIDE SEQUENCE [LARGE SCALE GENOMIC DNA]</scope>
</reference>
<dbReference type="EMBL" id="MHQL01000003">
    <property type="protein sequence ID" value="OHA03994.1"/>
    <property type="molecule type" value="Genomic_DNA"/>
</dbReference>
<dbReference type="AlphaFoldDB" id="A0A1G2KXQ9"/>
<evidence type="ECO:0000313" key="1">
    <source>
        <dbReference type="EMBL" id="OHA03994.1"/>
    </source>
</evidence>
<dbReference type="InterPro" id="IPR004347">
    <property type="entry name" value="Pup_ligase/deamidase"/>
</dbReference>
<protein>
    <submittedName>
        <fullName evidence="1">Uncharacterized protein</fullName>
    </submittedName>
</protein>
<accession>A0A1G2KXQ9</accession>
<dbReference type="Proteomes" id="UP000177811">
    <property type="component" value="Unassembled WGS sequence"/>
</dbReference>
<dbReference type="PANTHER" id="PTHR42307:SF2">
    <property type="entry name" value="PUP DEAMIDASE_DEPUPYLASE"/>
    <property type="match status" value="1"/>
</dbReference>
<dbReference type="Pfam" id="PF03136">
    <property type="entry name" value="Pup_ligase"/>
    <property type="match status" value="1"/>
</dbReference>
<evidence type="ECO:0000313" key="2">
    <source>
        <dbReference type="Proteomes" id="UP000177811"/>
    </source>
</evidence>